<keyword evidence="7" id="KW-0808">Transferase</keyword>
<dbReference type="CDD" id="cd21037">
    <property type="entry name" value="MLKL_NTD"/>
    <property type="match status" value="1"/>
</dbReference>
<dbReference type="Pfam" id="PF07714">
    <property type="entry name" value="PK_Tyr_Ser-Thr"/>
    <property type="match status" value="1"/>
</dbReference>
<dbReference type="AlphaFoldDB" id="A0AAD7F581"/>
<evidence type="ECO:0000256" key="3">
    <source>
        <dbReference type="ARBA" id="ARBA00022840"/>
    </source>
</evidence>
<dbReference type="PROSITE" id="PS00108">
    <property type="entry name" value="PROTEIN_KINASE_ST"/>
    <property type="match status" value="1"/>
</dbReference>
<dbReference type="GO" id="GO:0004674">
    <property type="term" value="F:protein serine/threonine kinase activity"/>
    <property type="evidence" value="ECO:0007669"/>
    <property type="project" value="UniProtKB-KW"/>
</dbReference>
<dbReference type="SMART" id="SM00220">
    <property type="entry name" value="S_TKc"/>
    <property type="match status" value="1"/>
</dbReference>
<keyword evidence="2 4" id="KW-0547">Nucleotide-binding</keyword>
<evidence type="ECO:0000313" key="8">
    <source>
        <dbReference type="Proteomes" id="UP001221142"/>
    </source>
</evidence>
<feature type="non-terminal residue" evidence="7">
    <location>
        <position position="1"/>
    </location>
</feature>
<protein>
    <submittedName>
        <fullName evidence="7">Kinase-like domain-containing protein</fullName>
    </submittedName>
</protein>
<evidence type="ECO:0000256" key="4">
    <source>
        <dbReference type="PROSITE-ProRule" id="PRU10141"/>
    </source>
</evidence>
<gene>
    <name evidence="7" type="ORF">FB45DRAFT_884881</name>
</gene>
<evidence type="ECO:0000256" key="5">
    <source>
        <dbReference type="RuleBase" id="RU000304"/>
    </source>
</evidence>
<accession>A0AAD7F581</accession>
<name>A0AAD7F581_9AGAR</name>
<dbReference type="GO" id="GO:0005524">
    <property type="term" value="F:ATP binding"/>
    <property type="evidence" value="ECO:0007669"/>
    <property type="project" value="UniProtKB-UniRule"/>
</dbReference>
<dbReference type="InterPro" id="IPR011009">
    <property type="entry name" value="Kinase-like_dom_sf"/>
</dbReference>
<dbReference type="InterPro" id="IPR051681">
    <property type="entry name" value="Ser/Thr_Kinases-Pseudokinases"/>
</dbReference>
<keyword evidence="3 4" id="KW-0067">ATP-binding</keyword>
<dbReference type="InterPro" id="IPR017441">
    <property type="entry name" value="Protein_kinase_ATP_BS"/>
</dbReference>
<sequence>MVVDVVTVLRTAYTILKFIHSTVESIKTSKEQLTLLSSSVTDLLTTLNSELIESRLLPDRCTKALADLETLLRDIHRFIETEQDTGFLKLLLQQDARSAKVESFYRRIGMATAAFQIVSLRSVQMMLAESKSAQTRDTEVLHAYLSTLEKNHTKLFRTLVKINQNNTIAMMVSIQKQLNKQSVNRAEQQFYTHALEYLTSRSGKQVKVEDWMIASFEVEYDVEEQIGAGGFGTVYRGAWNRTEVAIKVLHNEVGMKPSSAIWSTLRHPNIVQFLGANTMDDKPFIVMPYFPYNAKEYLRAQPTTFEPLYILRDISLGLEYLHSRKICHGDLKGINVLVENSGRALLCDFGLARASRQTRPRVQVARNLHRWFTAAVIVWLLNFLAASDTGHPPMYMRSAVLYAVVPYADLVDLVVRRGARPQRPHPDDGRVIPDELWELTEQCWASDPQQRPAVTRIHDTIQNMIA</sequence>
<dbReference type="Gene3D" id="1.20.930.20">
    <property type="entry name" value="Adaptor protein Cbl, N-terminal domain"/>
    <property type="match status" value="1"/>
</dbReference>
<evidence type="ECO:0000259" key="6">
    <source>
        <dbReference type="PROSITE" id="PS50011"/>
    </source>
</evidence>
<dbReference type="InterPro" id="IPR036537">
    <property type="entry name" value="Adaptor_Cbl_N_dom_sf"/>
</dbReference>
<keyword evidence="1 5" id="KW-0723">Serine/threonine-protein kinase</keyword>
<dbReference type="SUPFAM" id="SSF56112">
    <property type="entry name" value="Protein kinase-like (PK-like)"/>
    <property type="match status" value="1"/>
</dbReference>
<evidence type="ECO:0000256" key="2">
    <source>
        <dbReference type="ARBA" id="ARBA00022741"/>
    </source>
</evidence>
<dbReference type="GO" id="GO:0007166">
    <property type="term" value="P:cell surface receptor signaling pathway"/>
    <property type="evidence" value="ECO:0007669"/>
    <property type="project" value="InterPro"/>
</dbReference>
<comment type="similarity">
    <text evidence="5">Belongs to the protein kinase superfamily.</text>
</comment>
<reference evidence="7" key="1">
    <citation type="submission" date="2023-03" db="EMBL/GenBank/DDBJ databases">
        <title>Massive genome expansion in bonnet fungi (Mycena s.s.) driven by repeated elements and novel gene families across ecological guilds.</title>
        <authorList>
            <consortium name="Lawrence Berkeley National Laboratory"/>
            <person name="Harder C.B."/>
            <person name="Miyauchi S."/>
            <person name="Viragh M."/>
            <person name="Kuo A."/>
            <person name="Thoen E."/>
            <person name="Andreopoulos B."/>
            <person name="Lu D."/>
            <person name="Skrede I."/>
            <person name="Drula E."/>
            <person name="Henrissat B."/>
            <person name="Morin E."/>
            <person name="Kohler A."/>
            <person name="Barry K."/>
            <person name="LaButti K."/>
            <person name="Morin E."/>
            <person name="Salamov A."/>
            <person name="Lipzen A."/>
            <person name="Mereny Z."/>
            <person name="Hegedus B."/>
            <person name="Baldrian P."/>
            <person name="Stursova M."/>
            <person name="Weitz H."/>
            <person name="Taylor A."/>
            <person name="Grigoriev I.V."/>
            <person name="Nagy L.G."/>
            <person name="Martin F."/>
            <person name="Kauserud H."/>
        </authorList>
    </citation>
    <scope>NUCLEOTIDE SEQUENCE</scope>
    <source>
        <strain evidence="7">9284</strain>
    </source>
</reference>
<dbReference type="Proteomes" id="UP001221142">
    <property type="component" value="Unassembled WGS sequence"/>
</dbReference>
<dbReference type="InterPro" id="IPR059179">
    <property type="entry name" value="MLKL-like_MCAfunc"/>
</dbReference>
<keyword evidence="7" id="KW-0418">Kinase</keyword>
<dbReference type="InterPro" id="IPR008271">
    <property type="entry name" value="Ser/Thr_kinase_AS"/>
</dbReference>
<evidence type="ECO:0000256" key="1">
    <source>
        <dbReference type="ARBA" id="ARBA00022527"/>
    </source>
</evidence>
<dbReference type="InterPro" id="IPR001245">
    <property type="entry name" value="Ser-Thr/Tyr_kinase_cat_dom"/>
</dbReference>
<dbReference type="Gene3D" id="3.30.200.20">
    <property type="entry name" value="Phosphorylase Kinase, domain 1"/>
    <property type="match status" value="1"/>
</dbReference>
<feature type="domain" description="Protein kinase" evidence="6">
    <location>
        <begin position="220"/>
        <end position="461"/>
    </location>
</feature>
<organism evidence="7 8">
    <name type="scientific">Roridomyces roridus</name>
    <dbReference type="NCBI Taxonomy" id="1738132"/>
    <lineage>
        <taxon>Eukaryota</taxon>
        <taxon>Fungi</taxon>
        <taxon>Dikarya</taxon>
        <taxon>Basidiomycota</taxon>
        <taxon>Agaricomycotina</taxon>
        <taxon>Agaricomycetes</taxon>
        <taxon>Agaricomycetidae</taxon>
        <taxon>Agaricales</taxon>
        <taxon>Marasmiineae</taxon>
        <taxon>Mycenaceae</taxon>
        <taxon>Roridomyces</taxon>
    </lineage>
</organism>
<feature type="binding site" evidence="4">
    <location>
        <position position="247"/>
    </location>
    <ligand>
        <name>ATP</name>
        <dbReference type="ChEBI" id="CHEBI:30616"/>
    </ligand>
</feature>
<proteinExistence type="inferred from homology"/>
<dbReference type="PROSITE" id="PS50011">
    <property type="entry name" value="PROTEIN_KINASE_DOM"/>
    <property type="match status" value="1"/>
</dbReference>
<dbReference type="PROSITE" id="PS00107">
    <property type="entry name" value="PROTEIN_KINASE_ATP"/>
    <property type="match status" value="1"/>
</dbReference>
<dbReference type="EMBL" id="JARKIF010000399">
    <property type="protein sequence ID" value="KAJ7601482.1"/>
    <property type="molecule type" value="Genomic_DNA"/>
</dbReference>
<comment type="caution">
    <text evidence="7">The sequence shown here is derived from an EMBL/GenBank/DDBJ whole genome shotgun (WGS) entry which is preliminary data.</text>
</comment>
<evidence type="ECO:0000313" key="7">
    <source>
        <dbReference type="EMBL" id="KAJ7601482.1"/>
    </source>
</evidence>
<dbReference type="Gene3D" id="1.10.510.10">
    <property type="entry name" value="Transferase(Phosphotransferase) domain 1"/>
    <property type="match status" value="2"/>
</dbReference>
<dbReference type="InterPro" id="IPR000719">
    <property type="entry name" value="Prot_kinase_dom"/>
</dbReference>
<dbReference type="PANTHER" id="PTHR44329">
    <property type="entry name" value="SERINE/THREONINE-PROTEIN KINASE TNNI3K-RELATED"/>
    <property type="match status" value="1"/>
</dbReference>
<keyword evidence="8" id="KW-1185">Reference proteome</keyword>